<feature type="region of interest" description="Disordered" evidence="1">
    <location>
        <begin position="207"/>
        <end position="245"/>
    </location>
</feature>
<organism evidence="2 3">
    <name type="scientific">Stephania japonica</name>
    <dbReference type="NCBI Taxonomy" id="461633"/>
    <lineage>
        <taxon>Eukaryota</taxon>
        <taxon>Viridiplantae</taxon>
        <taxon>Streptophyta</taxon>
        <taxon>Embryophyta</taxon>
        <taxon>Tracheophyta</taxon>
        <taxon>Spermatophyta</taxon>
        <taxon>Magnoliopsida</taxon>
        <taxon>Ranunculales</taxon>
        <taxon>Menispermaceae</taxon>
        <taxon>Menispermoideae</taxon>
        <taxon>Cissampelideae</taxon>
        <taxon>Stephania</taxon>
    </lineage>
</organism>
<evidence type="ECO:0000313" key="3">
    <source>
        <dbReference type="Proteomes" id="UP001417504"/>
    </source>
</evidence>
<reference evidence="2 3" key="1">
    <citation type="submission" date="2024-01" db="EMBL/GenBank/DDBJ databases">
        <title>Genome assemblies of Stephania.</title>
        <authorList>
            <person name="Yang L."/>
        </authorList>
    </citation>
    <scope>NUCLEOTIDE SEQUENCE [LARGE SCALE GENOMIC DNA]</scope>
    <source>
        <strain evidence="2">QJT</strain>
        <tissue evidence="2">Leaf</tissue>
    </source>
</reference>
<proteinExistence type="predicted"/>
<comment type="caution">
    <text evidence="2">The sequence shown here is derived from an EMBL/GenBank/DDBJ whole genome shotgun (WGS) entry which is preliminary data.</text>
</comment>
<keyword evidence="3" id="KW-1185">Reference proteome</keyword>
<gene>
    <name evidence="2" type="ORF">Sjap_019940</name>
</gene>
<accession>A0AAP0F151</accession>
<protein>
    <submittedName>
        <fullName evidence="2">Uncharacterized protein</fullName>
    </submittedName>
</protein>
<evidence type="ECO:0000313" key="2">
    <source>
        <dbReference type="EMBL" id="KAK9102686.1"/>
    </source>
</evidence>
<name>A0AAP0F151_9MAGN</name>
<dbReference type="Proteomes" id="UP001417504">
    <property type="component" value="Unassembled WGS sequence"/>
</dbReference>
<dbReference type="AlphaFoldDB" id="A0AAP0F151"/>
<sequence>MPIDINARATAVVRQEKSHGDDYENNDVTVQPTMVVIRPSDVPQDAKVGQNGDSPINRGLRENRGSWKNWGSFKVLIMEEEGEATELKLSLTVEEESEAIELEPSLIVEEEDANMLEPFMRNKGSDEGVQVDGSFACDEAPLGQPSPITNNTTNASASQPLHATFACVETPLAQLIEPQFVGKCGNNAGEVTTNTHSQGIRFLKEVTGRPSQRSPKKRLASSMDPTPTMVNKKLPEAKRKKPAQNAQKMIEIGKCIIQDLHISTK</sequence>
<evidence type="ECO:0000256" key="1">
    <source>
        <dbReference type="SAM" id="MobiDB-lite"/>
    </source>
</evidence>
<dbReference type="EMBL" id="JBBNAE010000008">
    <property type="protein sequence ID" value="KAK9102686.1"/>
    <property type="molecule type" value="Genomic_DNA"/>
</dbReference>